<dbReference type="PROSITE" id="PS50868">
    <property type="entry name" value="POST_SET"/>
    <property type="match status" value="1"/>
</dbReference>
<dbReference type="GeneID" id="25569280"/>
<dbReference type="InterPro" id="IPR046341">
    <property type="entry name" value="SET_dom_sf"/>
</dbReference>
<reference evidence="4 5" key="1">
    <citation type="submission" date="2010-05" db="EMBL/GenBank/DDBJ databases">
        <title>The Genome Sequence of Thecamonas trahens ATCC 50062.</title>
        <authorList>
            <consortium name="The Broad Institute Genome Sequencing Platform"/>
            <person name="Russ C."/>
            <person name="Cuomo C."/>
            <person name="Shea T."/>
            <person name="Young S.K."/>
            <person name="Zeng Q."/>
            <person name="Koehrsen M."/>
            <person name="Haas B."/>
            <person name="Borodovsky M."/>
            <person name="Guigo R."/>
            <person name="Alvarado L."/>
            <person name="Berlin A."/>
            <person name="Bochicchio J."/>
            <person name="Borenstein D."/>
            <person name="Chapman S."/>
            <person name="Chen Z."/>
            <person name="Freedman E."/>
            <person name="Gellesch M."/>
            <person name="Goldberg J."/>
            <person name="Griggs A."/>
            <person name="Gujja S."/>
            <person name="Heilman E."/>
            <person name="Heiman D."/>
            <person name="Hepburn T."/>
            <person name="Howarth C."/>
            <person name="Jen D."/>
            <person name="Larson L."/>
            <person name="Mehta T."/>
            <person name="Park D."/>
            <person name="Pearson M."/>
            <person name="Roberts A."/>
            <person name="Saif S."/>
            <person name="Shenoy N."/>
            <person name="Sisk P."/>
            <person name="Stolte C."/>
            <person name="Sykes S."/>
            <person name="Thomson T."/>
            <person name="Walk T."/>
            <person name="White J."/>
            <person name="Yandava C."/>
            <person name="Burger G."/>
            <person name="Gray M.W."/>
            <person name="Holland P.W.H."/>
            <person name="King N."/>
            <person name="Lang F.B.F."/>
            <person name="Roger A.J."/>
            <person name="Ruiz-Trillo I."/>
            <person name="Lander E."/>
            <person name="Nusbaum C."/>
        </authorList>
    </citation>
    <scope>NUCLEOTIDE SEQUENCE [LARGE SCALE GENOMIC DNA]</scope>
    <source>
        <strain evidence="4 5">ATCC 50062</strain>
    </source>
</reference>
<evidence type="ECO:0000256" key="2">
    <source>
        <dbReference type="ARBA" id="ARBA00022679"/>
    </source>
</evidence>
<organism evidence="4 5">
    <name type="scientific">Thecamonas trahens ATCC 50062</name>
    <dbReference type="NCBI Taxonomy" id="461836"/>
    <lineage>
        <taxon>Eukaryota</taxon>
        <taxon>Apusozoa</taxon>
        <taxon>Apusomonadida</taxon>
        <taxon>Apusomonadidae</taxon>
        <taxon>Thecamonas</taxon>
    </lineage>
</organism>
<dbReference type="SUPFAM" id="SSF82199">
    <property type="entry name" value="SET domain"/>
    <property type="match status" value="1"/>
</dbReference>
<dbReference type="InterPro" id="IPR003616">
    <property type="entry name" value="Post-SET_dom"/>
</dbReference>
<evidence type="ECO:0000259" key="3">
    <source>
        <dbReference type="PROSITE" id="PS50868"/>
    </source>
</evidence>
<dbReference type="AlphaFoldDB" id="A0A0L0DU15"/>
<keyword evidence="5" id="KW-1185">Reference proteome</keyword>
<dbReference type="RefSeq" id="XP_013752801.1">
    <property type="nucleotide sequence ID" value="XM_013897347.1"/>
</dbReference>
<protein>
    <recommendedName>
        <fullName evidence="3">Post-SET domain-containing protein</fullName>
    </recommendedName>
</protein>
<dbReference type="GO" id="GO:0008168">
    <property type="term" value="F:methyltransferase activity"/>
    <property type="evidence" value="ECO:0007669"/>
    <property type="project" value="UniProtKB-KW"/>
</dbReference>
<name>A0A0L0DU15_THETB</name>
<evidence type="ECO:0000256" key="1">
    <source>
        <dbReference type="ARBA" id="ARBA00022603"/>
    </source>
</evidence>
<proteinExistence type="predicted"/>
<dbReference type="OMA" id="LENEMWV"/>
<evidence type="ECO:0000313" key="4">
    <source>
        <dbReference type="EMBL" id="KNC55824.1"/>
    </source>
</evidence>
<keyword evidence="2" id="KW-0808">Transferase</keyword>
<evidence type="ECO:0000313" key="5">
    <source>
        <dbReference type="Proteomes" id="UP000054408"/>
    </source>
</evidence>
<dbReference type="EMBL" id="GL349506">
    <property type="protein sequence ID" value="KNC55824.1"/>
    <property type="molecule type" value="Genomic_DNA"/>
</dbReference>
<accession>A0A0L0DU15</accession>
<dbReference type="Proteomes" id="UP000054408">
    <property type="component" value="Unassembled WGS sequence"/>
</dbReference>
<keyword evidence="1" id="KW-0489">Methyltransferase</keyword>
<dbReference type="OrthoDB" id="5984008at2759"/>
<gene>
    <name evidence="4" type="ORF">AMSG_11264</name>
</gene>
<dbReference type="Gene3D" id="2.170.270.10">
    <property type="entry name" value="SET domain"/>
    <property type="match status" value="1"/>
</dbReference>
<feature type="domain" description="Post-SET" evidence="3">
    <location>
        <begin position="153"/>
        <end position="169"/>
    </location>
</feature>
<dbReference type="GO" id="GO:0032259">
    <property type="term" value="P:methylation"/>
    <property type="evidence" value="ECO:0007669"/>
    <property type="project" value="UniProtKB-KW"/>
</dbReference>
<sequence length="205" mass="21340">MFALPVSRTAVWAHPALRVVMNAFNGAEGVTRTRGVAVTTEWQKFVAEHPPRNGVPAGQGLPAGELLFRIPLAPERMTASASTFSLQVGPEGHVNALDLENEMWVCMNHACTPTASATIAVVDDVVDVSAAVDLAPGAAVTFDYNTTEAFLADPFTCSCGAPSCVGSVAGYTTLSVDQRRARPVVAPYLLASSSSSPSSTSSTSL</sequence>